<dbReference type="NCBIfam" id="TIGR00745">
    <property type="entry name" value="apbA_panE"/>
    <property type="match status" value="1"/>
</dbReference>
<dbReference type="Pfam" id="PF08546">
    <property type="entry name" value="ApbA_C"/>
    <property type="match status" value="1"/>
</dbReference>
<sequence length="303" mass="31241">MKITVMGAGAVGCFYGAMLARAGHSVTLIARPRHVAAINSDGLVLEMAGRTERLAVTATSEPAGVAGADIVLFCVKSTDTAEAGRHIAPFLAADTALWSLQNGVDNAERLAAVLGRPVVPVVVYVASEMAGPGHVRHHGRGELVASPGPGHDAIAAAFAEAGIPTRISDDVAAALWTKLIINCTFNAISAISQLPYGTFSVAPGVTALMREVVDECRAVAARAGVAVPANIWDIVAALPATMPGQYSSTAQDLARGRTSEIDHLNGYVVAKGEELGVPTPANRTLHVLVKLVELKAAQAKHAA</sequence>
<dbReference type="InterPro" id="IPR003710">
    <property type="entry name" value="ApbA"/>
</dbReference>
<dbReference type="InterPro" id="IPR013328">
    <property type="entry name" value="6PGD_dom2"/>
</dbReference>
<reference evidence="13 14" key="1">
    <citation type="submission" date="2023-07" db="EMBL/GenBank/DDBJ databases">
        <title>Genomic Encyclopedia of Type Strains, Phase IV (KMG-IV): sequencing the most valuable type-strain genomes for metagenomic binning, comparative biology and taxonomic classification.</title>
        <authorList>
            <person name="Goeker M."/>
        </authorList>
    </citation>
    <scope>NUCLEOTIDE SEQUENCE [LARGE SCALE GENOMIC DNA]</scope>
    <source>
        <strain evidence="13 14">B6-8</strain>
    </source>
</reference>
<dbReference type="SUPFAM" id="SSF51735">
    <property type="entry name" value="NAD(P)-binding Rossmann-fold domains"/>
    <property type="match status" value="1"/>
</dbReference>
<dbReference type="Proteomes" id="UP001241603">
    <property type="component" value="Unassembled WGS sequence"/>
</dbReference>
<dbReference type="Gene3D" id="3.40.50.720">
    <property type="entry name" value="NAD(P)-binding Rossmann-like Domain"/>
    <property type="match status" value="1"/>
</dbReference>
<comment type="caution">
    <text evidence="13">The sequence shown here is derived from an EMBL/GenBank/DDBJ whole genome shotgun (WGS) entry which is preliminary data.</text>
</comment>
<evidence type="ECO:0000256" key="4">
    <source>
        <dbReference type="ARBA" id="ARBA00019465"/>
    </source>
</evidence>
<dbReference type="InterPro" id="IPR036291">
    <property type="entry name" value="NAD(P)-bd_dom_sf"/>
</dbReference>
<evidence type="ECO:0000256" key="3">
    <source>
        <dbReference type="ARBA" id="ARBA00013014"/>
    </source>
</evidence>
<evidence type="ECO:0000313" key="14">
    <source>
        <dbReference type="Proteomes" id="UP001241603"/>
    </source>
</evidence>
<dbReference type="InterPro" id="IPR013332">
    <property type="entry name" value="KPR_N"/>
</dbReference>
<dbReference type="EC" id="1.1.1.169" evidence="3 10"/>
<dbReference type="InterPro" id="IPR051402">
    <property type="entry name" value="KPR-Related"/>
</dbReference>
<dbReference type="Pfam" id="PF02558">
    <property type="entry name" value="ApbA"/>
    <property type="match status" value="1"/>
</dbReference>
<dbReference type="InterPro" id="IPR008927">
    <property type="entry name" value="6-PGluconate_DH-like_C_sf"/>
</dbReference>
<dbReference type="PANTHER" id="PTHR21708:SF26">
    <property type="entry name" value="2-DEHYDROPANTOATE 2-REDUCTASE"/>
    <property type="match status" value="1"/>
</dbReference>
<dbReference type="RefSeq" id="WP_266350259.1">
    <property type="nucleotide sequence ID" value="NZ_JAPKNG010000005.1"/>
</dbReference>
<feature type="domain" description="Ketopantoate reductase C-terminal" evidence="12">
    <location>
        <begin position="170"/>
        <end position="293"/>
    </location>
</feature>
<evidence type="ECO:0000256" key="7">
    <source>
        <dbReference type="ARBA" id="ARBA00023002"/>
    </source>
</evidence>
<comment type="catalytic activity">
    <reaction evidence="9 10">
        <text>(R)-pantoate + NADP(+) = 2-dehydropantoate + NADPH + H(+)</text>
        <dbReference type="Rhea" id="RHEA:16233"/>
        <dbReference type="ChEBI" id="CHEBI:11561"/>
        <dbReference type="ChEBI" id="CHEBI:15378"/>
        <dbReference type="ChEBI" id="CHEBI:15980"/>
        <dbReference type="ChEBI" id="CHEBI:57783"/>
        <dbReference type="ChEBI" id="CHEBI:58349"/>
        <dbReference type="EC" id="1.1.1.169"/>
    </reaction>
</comment>
<organism evidence="13 14">
    <name type="scientific">Kaistia dalseonensis</name>
    <dbReference type="NCBI Taxonomy" id="410840"/>
    <lineage>
        <taxon>Bacteria</taxon>
        <taxon>Pseudomonadati</taxon>
        <taxon>Pseudomonadota</taxon>
        <taxon>Alphaproteobacteria</taxon>
        <taxon>Hyphomicrobiales</taxon>
        <taxon>Kaistiaceae</taxon>
        <taxon>Kaistia</taxon>
    </lineage>
</organism>
<evidence type="ECO:0000256" key="8">
    <source>
        <dbReference type="ARBA" id="ARBA00032024"/>
    </source>
</evidence>
<evidence type="ECO:0000256" key="10">
    <source>
        <dbReference type="RuleBase" id="RU362068"/>
    </source>
</evidence>
<dbReference type="Gene3D" id="1.10.1040.10">
    <property type="entry name" value="N-(1-d-carboxylethyl)-l-norvaline Dehydrogenase, domain 2"/>
    <property type="match status" value="1"/>
</dbReference>
<feature type="domain" description="Ketopantoate reductase N-terminal" evidence="11">
    <location>
        <begin position="3"/>
        <end position="147"/>
    </location>
</feature>
<name>A0ABU0HAM9_9HYPH</name>
<dbReference type="EMBL" id="JAUSVO010000005">
    <property type="protein sequence ID" value="MDQ0439374.1"/>
    <property type="molecule type" value="Genomic_DNA"/>
</dbReference>
<evidence type="ECO:0000259" key="11">
    <source>
        <dbReference type="Pfam" id="PF02558"/>
    </source>
</evidence>
<keyword evidence="14" id="KW-1185">Reference proteome</keyword>
<keyword evidence="6 10" id="KW-0521">NADP</keyword>
<comment type="pathway">
    <text evidence="1 10">Cofactor biosynthesis; (R)-pantothenate biosynthesis; (R)-pantoate from 3-methyl-2-oxobutanoate: step 2/2.</text>
</comment>
<gene>
    <name evidence="13" type="ORF">QO014_003775</name>
</gene>
<evidence type="ECO:0000256" key="9">
    <source>
        <dbReference type="ARBA" id="ARBA00048793"/>
    </source>
</evidence>
<evidence type="ECO:0000256" key="2">
    <source>
        <dbReference type="ARBA" id="ARBA00007870"/>
    </source>
</evidence>
<protein>
    <recommendedName>
        <fullName evidence="4 10">2-dehydropantoate 2-reductase</fullName>
        <ecNumber evidence="3 10">1.1.1.169</ecNumber>
    </recommendedName>
    <alternativeName>
        <fullName evidence="8 10">Ketopantoate reductase</fullName>
    </alternativeName>
</protein>
<evidence type="ECO:0000256" key="6">
    <source>
        <dbReference type="ARBA" id="ARBA00022857"/>
    </source>
</evidence>
<accession>A0ABU0HAM9</accession>
<comment type="similarity">
    <text evidence="2 10">Belongs to the ketopantoate reductase family.</text>
</comment>
<evidence type="ECO:0000256" key="5">
    <source>
        <dbReference type="ARBA" id="ARBA00022655"/>
    </source>
</evidence>
<keyword evidence="5 10" id="KW-0566">Pantothenate biosynthesis</keyword>
<dbReference type="InterPro" id="IPR013752">
    <property type="entry name" value="KPA_reductase"/>
</dbReference>
<proteinExistence type="inferred from homology"/>
<evidence type="ECO:0000259" key="12">
    <source>
        <dbReference type="Pfam" id="PF08546"/>
    </source>
</evidence>
<dbReference type="SUPFAM" id="SSF48179">
    <property type="entry name" value="6-phosphogluconate dehydrogenase C-terminal domain-like"/>
    <property type="match status" value="1"/>
</dbReference>
<evidence type="ECO:0000256" key="1">
    <source>
        <dbReference type="ARBA" id="ARBA00004994"/>
    </source>
</evidence>
<dbReference type="PANTHER" id="PTHR21708">
    <property type="entry name" value="PROBABLE 2-DEHYDROPANTOATE 2-REDUCTASE"/>
    <property type="match status" value="1"/>
</dbReference>
<evidence type="ECO:0000313" key="13">
    <source>
        <dbReference type="EMBL" id="MDQ0439374.1"/>
    </source>
</evidence>
<comment type="function">
    <text evidence="10">Catalyzes the NADPH-dependent reduction of ketopantoate into pantoic acid.</text>
</comment>
<keyword evidence="7 10" id="KW-0560">Oxidoreductase</keyword>
<dbReference type="GO" id="GO:0008677">
    <property type="term" value="F:2-dehydropantoate 2-reductase activity"/>
    <property type="evidence" value="ECO:0007669"/>
    <property type="project" value="UniProtKB-EC"/>
</dbReference>